<evidence type="ECO:0000259" key="5">
    <source>
        <dbReference type="PROSITE" id="PS50966"/>
    </source>
</evidence>
<gene>
    <name evidence="6" type="ORF">KIW84_060733</name>
</gene>
<comment type="caution">
    <text evidence="6">The sequence shown here is derived from an EMBL/GenBank/DDBJ whole genome shotgun (WGS) entry which is preliminary data.</text>
</comment>
<feature type="domain" description="SWIM-type" evidence="5">
    <location>
        <begin position="88"/>
        <end position="120"/>
    </location>
</feature>
<proteinExistence type="predicted"/>
<name>A0A9D5A496_PEA</name>
<dbReference type="PANTHER" id="PTHR31973">
    <property type="entry name" value="POLYPROTEIN, PUTATIVE-RELATED"/>
    <property type="match status" value="1"/>
</dbReference>
<protein>
    <recommendedName>
        <fullName evidence="5">SWIM-type domain-containing protein</fullName>
    </recommendedName>
</protein>
<evidence type="ECO:0000256" key="3">
    <source>
        <dbReference type="ARBA" id="ARBA00022833"/>
    </source>
</evidence>
<keyword evidence="2 4" id="KW-0863">Zinc-finger</keyword>
<evidence type="ECO:0000313" key="6">
    <source>
        <dbReference type="EMBL" id="KAI5393728.1"/>
    </source>
</evidence>
<dbReference type="EMBL" id="JAMSHJ010000006">
    <property type="protein sequence ID" value="KAI5393728.1"/>
    <property type="molecule type" value="Genomic_DNA"/>
</dbReference>
<dbReference type="Gramene" id="Psat06G0073300-T1">
    <property type="protein sequence ID" value="KAI5393728.1"/>
    <property type="gene ID" value="KIW84_060733"/>
</dbReference>
<keyword evidence="1" id="KW-0479">Metal-binding</keyword>
<evidence type="ECO:0000256" key="2">
    <source>
        <dbReference type="ARBA" id="ARBA00022771"/>
    </source>
</evidence>
<keyword evidence="7" id="KW-1185">Reference proteome</keyword>
<evidence type="ECO:0000313" key="7">
    <source>
        <dbReference type="Proteomes" id="UP001058974"/>
    </source>
</evidence>
<dbReference type="Proteomes" id="UP001058974">
    <property type="component" value="Chromosome 6"/>
</dbReference>
<dbReference type="InterPro" id="IPR006564">
    <property type="entry name" value="Znf_PMZ"/>
</dbReference>
<dbReference type="Pfam" id="PF04434">
    <property type="entry name" value="SWIM"/>
    <property type="match status" value="1"/>
</dbReference>
<dbReference type="AlphaFoldDB" id="A0A9D5A496"/>
<dbReference type="SMART" id="SM00575">
    <property type="entry name" value="ZnF_PMZ"/>
    <property type="match status" value="1"/>
</dbReference>
<organism evidence="6 7">
    <name type="scientific">Pisum sativum</name>
    <name type="common">Garden pea</name>
    <name type="synonym">Lathyrus oleraceus</name>
    <dbReference type="NCBI Taxonomy" id="3888"/>
    <lineage>
        <taxon>Eukaryota</taxon>
        <taxon>Viridiplantae</taxon>
        <taxon>Streptophyta</taxon>
        <taxon>Embryophyta</taxon>
        <taxon>Tracheophyta</taxon>
        <taxon>Spermatophyta</taxon>
        <taxon>Magnoliopsida</taxon>
        <taxon>eudicotyledons</taxon>
        <taxon>Gunneridae</taxon>
        <taxon>Pentapetalae</taxon>
        <taxon>rosids</taxon>
        <taxon>fabids</taxon>
        <taxon>Fabales</taxon>
        <taxon>Fabaceae</taxon>
        <taxon>Papilionoideae</taxon>
        <taxon>50 kb inversion clade</taxon>
        <taxon>NPAAA clade</taxon>
        <taxon>Hologalegina</taxon>
        <taxon>IRL clade</taxon>
        <taxon>Fabeae</taxon>
        <taxon>Lathyrus</taxon>
    </lineage>
</organism>
<dbReference type="PROSITE" id="PS50966">
    <property type="entry name" value="ZF_SWIM"/>
    <property type="match status" value="1"/>
</dbReference>
<keyword evidence="3" id="KW-0862">Zinc</keyword>
<evidence type="ECO:0000256" key="4">
    <source>
        <dbReference type="PROSITE-ProRule" id="PRU00325"/>
    </source>
</evidence>
<reference evidence="6 7" key="1">
    <citation type="journal article" date="2022" name="Nat. Genet.">
        <title>Improved pea reference genome and pan-genome highlight genomic features and evolutionary characteristics.</title>
        <authorList>
            <person name="Yang T."/>
            <person name="Liu R."/>
            <person name="Luo Y."/>
            <person name="Hu S."/>
            <person name="Wang D."/>
            <person name="Wang C."/>
            <person name="Pandey M.K."/>
            <person name="Ge S."/>
            <person name="Xu Q."/>
            <person name="Li N."/>
            <person name="Li G."/>
            <person name="Huang Y."/>
            <person name="Saxena R.K."/>
            <person name="Ji Y."/>
            <person name="Li M."/>
            <person name="Yan X."/>
            <person name="He Y."/>
            <person name="Liu Y."/>
            <person name="Wang X."/>
            <person name="Xiang C."/>
            <person name="Varshney R.K."/>
            <person name="Ding H."/>
            <person name="Gao S."/>
            <person name="Zong X."/>
        </authorList>
    </citation>
    <scope>NUCLEOTIDE SEQUENCE [LARGE SCALE GENOMIC DNA]</scope>
    <source>
        <strain evidence="6 7">cv. Zhongwan 6</strain>
    </source>
</reference>
<dbReference type="PANTHER" id="PTHR31973:SF199">
    <property type="entry name" value="SWIM-TYPE DOMAIN-CONTAINING PROTEIN"/>
    <property type="match status" value="1"/>
</dbReference>
<dbReference type="InterPro" id="IPR007527">
    <property type="entry name" value="Znf_SWIM"/>
</dbReference>
<sequence length="150" mass="17780">MWSAVRATPVAGWERVMLRMKSLNEVSWKEMNDIPAQHWNKSHFRTYSKCDLQLVLEKNKKIIESWTPVWHGDDELAIYGVTNRNETYVVNLKQETCTCRKWDLIGIPCCHAITCIWQNKKQPEEYVSEYYRKTTFHKTYSHIIFPANGP</sequence>
<dbReference type="GO" id="GO:0008270">
    <property type="term" value="F:zinc ion binding"/>
    <property type="evidence" value="ECO:0007669"/>
    <property type="project" value="UniProtKB-KW"/>
</dbReference>
<accession>A0A9D5A496</accession>
<evidence type="ECO:0000256" key="1">
    <source>
        <dbReference type="ARBA" id="ARBA00022723"/>
    </source>
</evidence>